<dbReference type="PANTHER" id="PTHR21240:SF28">
    <property type="entry name" value="ISO-OROTATE DECARBOXYLASE (EUROFUNG)"/>
    <property type="match status" value="1"/>
</dbReference>
<accession>A0A975HD55</accession>
<dbReference type="GO" id="GO:0019748">
    <property type="term" value="P:secondary metabolic process"/>
    <property type="evidence" value="ECO:0007669"/>
    <property type="project" value="TreeGrafter"/>
</dbReference>
<dbReference type="InterPro" id="IPR032466">
    <property type="entry name" value="Metal_Hydrolase"/>
</dbReference>
<evidence type="ECO:0000313" key="5">
    <source>
        <dbReference type="Proteomes" id="UP000664914"/>
    </source>
</evidence>
<dbReference type="Gene3D" id="3.20.20.140">
    <property type="entry name" value="Metal-dependent hydrolases"/>
    <property type="match status" value="1"/>
</dbReference>
<evidence type="ECO:0000259" key="3">
    <source>
        <dbReference type="Pfam" id="PF04909"/>
    </source>
</evidence>
<dbReference type="SUPFAM" id="SSF51556">
    <property type="entry name" value="Metallo-dependent hydrolases"/>
    <property type="match status" value="1"/>
</dbReference>
<evidence type="ECO:0000256" key="1">
    <source>
        <dbReference type="ARBA" id="ARBA00023239"/>
    </source>
</evidence>
<evidence type="ECO:0000313" key="4">
    <source>
        <dbReference type="EMBL" id="QTH20923.1"/>
    </source>
</evidence>
<gene>
    <name evidence="4" type="ORF">HRJ34_21790</name>
</gene>
<dbReference type="Proteomes" id="UP000664914">
    <property type="component" value="Chromosome"/>
</dbReference>
<dbReference type="Pfam" id="PF04909">
    <property type="entry name" value="Amidohydro_2"/>
    <property type="match status" value="1"/>
</dbReference>
<evidence type="ECO:0000256" key="2">
    <source>
        <dbReference type="SAM" id="SignalP"/>
    </source>
</evidence>
<dbReference type="EMBL" id="CP059319">
    <property type="protein sequence ID" value="QTH20923.1"/>
    <property type="molecule type" value="Genomic_DNA"/>
</dbReference>
<dbReference type="InterPro" id="IPR006311">
    <property type="entry name" value="TAT_signal"/>
</dbReference>
<dbReference type="InterPro" id="IPR006680">
    <property type="entry name" value="Amidohydro-rel"/>
</dbReference>
<name>A0A975HD55_9SPHN</name>
<dbReference type="GO" id="GO:0005737">
    <property type="term" value="C:cytoplasm"/>
    <property type="evidence" value="ECO:0007669"/>
    <property type="project" value="TreeGrafter"/>
</dbReference>
<feature type="chain" id="PRO_5037861755" evidence="2">
    <location>
        <begin position="28"/>
        <end position="353"/>
    </location>
</feature>
<reference evidence="4" key="2">
    <citation type="submission" date="2021-04" db="EMBL/GenBank/DDBJ databases">
        <title>Isolation and genomic analysis of the ibuprofen-degrading bacterium Sphingomonas strain MPO218.</title>
        <authorList>
            <person name="Aulestia M."/>
            <person name="Flores A."/>
            <person name="Mangas E.L."/>
            <person name="Perez-Pulido A.J."/>
            <person name="Santero E."/>
            <person name="Camacho E.M."/>
        </authorList>
    </citation>
    <scope>NUCLEOTIDE SEQUENCE</scope>
    <source>
        <strain evidence="4">MPO218</strain>
    </source>
</reference>
<organism evidence="4 5">
    <name type="scientific">Rhizorhabdus wittichii</name>
    <dbReference type="NCBI Taxonomy" id="160791"/>
    <lineage>
        <taxon>Bacteria</taxon>
        <taxon>Pseudomonadati</taxon>
        <taxon>Pseudomonadota</taxon>
        <taxon>Alphaproteobacteria</taxon>
        <taxon>Sphingomonadales</taxon>
        <taxon>Sphingomonadaceae</taxon>
        <taxon>Rhizorhabdus</taxon>
    </lineage>
</organism>
<dbReference type="GO" id="GO:0016787">
    <property type="term" value="F:hydrolase activity"/>
    <property type="evidence" value="ECO:0007669"/>
    <property type="project" value="InterPro"/>
</dbReference>
<feature type="domain" description="Amidohydrolase-related" evidence="3">
    <location>
        <begin position="45"/>
        <end position="353"/>
    </location>
</feature>
<dbReference type="GO" id="GO:0016831">
    <property type="term" value="F:carboxy-lyase activity"/>
    <property type="evidence" value="ECO:0007669"/>
    <property type="project" value="InterPro"/>
</dbReference>
<keyword evidence="1" id="KW-0456">Lyase</keyword>
<dbReference type="InterPro" id="IPR032465">
    <property type="entry name" value="ACMSD"/>
</dbReference>
<dbReference type="PROSITE" id="PS51318">
    <property type="entry name" value="TAT"/>
    <property type="match status" value="1"/>
</dbReference>
<feature type="signal peptide" evidence="2">
    <location>
        <begin position="1"/>
        <end position="27"/>
    </location>
</feature>
<protein>
    <submittedName>
        <fullName evidence="4">Amidohydrolase</fullName>
    </submittedName>
</protein>
<reference evidence="4" key="1">
    <citation type="submission" date="2020-07" db="EMBL/GenBank/DDBJ databases">
        <authorList>
            <person name="Camacho E."/>
        </authorList>
    </citation>
    <scope>NUCLEOTIDE SEQUENCE</scope>
    <source>
        <strain evidence="4">MPO218</strain>
    </source>
</reference>
<dbReference type="AlphaFoldDB" id="A0A975HD55"/>
<keyword evidence="2" id="KW-0732">Signal</keyword>
<proteinExistence type="predicted"/>
<sequence>MMSCRRCRMARRSFLKAAAGGAAAALAAGLPGSALLAAGGTAGAIDFHTHMIDPDLPNLITGQMVSTDLAAWMQGFASPDVHVAHMDKYGVQAHVVGHSNATQGISWGDARHDLGVHQRVNDRIAREWVKAHPGRFHGAFGLPTQDLKLAIPELERAVTQLGMKVLQLSSQSPDGAYFGDPRFDPLWEAVQHFGVTVFIHPHGQGKEPPLDGFALANSVGQGVEEVKVMTSIIYNGVFDKFPRAKIVIAHGGGFLPHYYGRLDRNAHERPDTSRNISKLPSAYLKDFYYDSCVYGPEILAALIRVVGVDRIVLGSDFPVGEADGLSALRATPNLSAEDVTRIARTTPAALLGL</sequence>
<dbReference type="PANTHER" id="PTHR21240">
    <property type="entry name" value="2-AMINO-3-CARBOXYLMUCONATE-6-SEMIALDEHYDE DECARBOXYLASE"/>
    <property type="match status" value="1"/>
</dbReference>